<dbReference type="PROSITE" id="PS51462">
    <property type="entry name" value="NUDIX"/>
    <property type="match status" value="1"/>
</dbReference>
<dbReference type="InterPro" id="IPR015797">
    <property type="entry name" value="NUDIX_hydrolase-like_dom_sf"/>
</dbReference>
<dbReference type="Gene3D" id="3.90.79.10">
    <property type="entry name" value="Nucleoside Triphosphate Pyrophosphohydrolase"/>
    <property type="match status" value="1"/>
</dbReference>
<accession>A0A7C1SPL2</accession>
<evidence type="ECO:0000256" key="1">
    <source>
        <dbReference type="ARBA" id="ARBA00001946"/>
    </source>
</evidence>
<keyword evidence="2 4" id="KW-0378">Hydrolase</keyword>
<protein>
    <submittedName>
        <fullName evidence="4">NUDIX hydrolase</fullName>
    </submittedName>
</protein>
<dbReference type="Pfam" id="PF00293">
    <property type="entry name" value="NUDIX"/>
    <property type="match status" value="1"/>
</dbReference>
<evidence type="ECO:0000256" key="2">
    <source>
        <dbReference type="ARBA" id="ARBA00022801"/>
    </source>
</evidence>
<dbReference type="InterPro" id="IPR000086">
    <property type="entry name" value="NUDIX_hydrolase_dom"/>
</dbReference>
<reference evidence="4" key="1">
    <citation type="journal article" date="2020" name="mSystems">
        <title>Genome- and Community-Level Interaction Insights into Carbon Utilization and Element Cycling Functions of Hydrothermarchaeota in Hydrothermal Sediment.</title>
        <authorList>
            <person name="Zhou Z."/>
            <person name="Liu Y."/>
            <person name="Xu W."/>
            <person name="Pan J."/>
            <person name="Luo Z.H."/>
            <person name="Li M."/>
        </authorList>
    </citation>
    <scope>NUCLEOTIDE SEQUENCE [LARGE SCALE GENOMIC DNA]</scope>
    <source>
        <strain evidence="4">HyVt-365</strain>
    </source>
</reference>
<comment type="cofactor">
    <cofactor evidence="1">
        <name>Mg(2+)</name>
        <dbReference type="ChEBI" id="CHEBI:18420"/>
    </cofactor>
</comment>
<dbReference type="PANTHER" id="PTHR11839:SF18">
    <property type="entry name" value="NUDIX HYDROLASE DOMAIN-CONTAINING PROTEIN"/>
    <property type="match status" value="1"/>
</dbReference>
<organism evidence="4">
    <name type="scientific">candidate division WWE3 bacterium</name>
    <dbReference type="NCBI Taxonomy" id="2053526"/>
    <lineage>
        <taxon>Bacteria</taxon>
        <taxon>Katanobacteria</taxon>
    </lineage>
</organism>
<dbReference type="CDD" id="cd03424">
    <property type="entry name" value="NUDIX_ADPRase_Nudt5_UGPPase_Nudt14"/>
    <property type="match status" value="1"/>
</dbReference>
<gene>
    <name evidence="4" type="ORF">ENI09_01850</name>
</gene>
<comment type="caution">
    <text evidence="4">The sequence shown here is derived from an EMBL/GenBank/DDBJ whole genome shotgun (WGS) entry which is preliminary data.</text>
</comment>
<name>A0A7C1SPL2_UNCKA</name>
<sequence>MVSKTGREKILKKETLYTEGEITLQRATLKLASGKLFEQEIVERPNEVIVIPQISENEIILVKQFRRGVEEVLLELPGGKVRKGENETIAGNRELEEETGYTAKKLERLTEAFAAPSWLTSKRTFFLAQELTPVEHPEPSDPDENIEVIRLPFKKALAKIASGKIKDEKTILGLLLAKRLF</sequence>
<dbReference type="AlphaFoldDB" id="A0A7C1SPL2"/>
<evidence type="ECO:0000259" key="3">
    <source>
        <dbReference type="PROSITE" id="PS51462"/>
    </source>
</evidence>
<proteinExistence type="predicted"/>
<dbReference type="SUPFAM" id="SSF55811">
    <property type="entry name" value="Nudix"/>
    <property type="match status" value="1"/>
</dbReference>
<feature type="domain" description="Nudix hydrolase" evidence="3">
    <location>
        <begin position="42"/>
        <end position="173"/>
    </location>
</feature>
<dbReference type="PANTHER" id="PTHR11839">
    <property type="entry name" value="UDP/ADP-SUGAR PYROPHOSPHATASE"/>
    <property type="match status" value="1"/>
</dbReference>
<dbReference type="Proteomes" id="UP000885744">
    <property type="component" value="Unassembled WGS sequence"/>
</dbReference>
<dbReference type="GO" id="GO:0005829">
    <property type="term" value="C:cytosol"/>
    <property type="evidence" value="ECO:0007669"/>
    <property type="project" value="TreeGrafter"/>
</dbReference>
<dbReference type="GO" id="GO:0019693">
    <property type="term" value="P:ribose phosphate metabolic process"/>
    <property type="evidence" value="ECO:0007669"/>
    <property type="project" value="TreeGrafter"/>
</dbReference>
<dbReference type="EMBL" id="DRHH01000076">
    <property type="protein sequence ID" value="HEB14132.1"/>
    <property type="molecule type" value="Genomic_DNA"/>
</dbReference>
<dbReference type="GO" id="GO:0016787">
    <property type="term" value="F:hydrolase activity"/>
    <property type="evidence" value="ECO:0007669"/>
    <property type="project" value="UniProtKB-KW"/>
</dbReference>
<dbReference type="GO" id="GO:0006753">
    <property type="term" value="P:nucleoside phosphate metabolic process"/>
    <property type="evidence" value="ECO:0007669"/>
    <property type="project" value="TreeGrafter"/>
</dbReference>
<evidence type="ECO:0000313" key="4">
    <source>
        <dbReference type="EMBL" id="HEB14132.1"/>
    </source>
</evidence>